<dbReference type="PANTHER" id="PTHR11751:SF29">
    <property type="entry name" value="ALANINE TRANSAMINASE"/>
    <property type="match status" value="1"/>
</dbReference>
<dbReference type="Gene3D" id="3.90.1150.10">
    <property type="entry name" value="Aspartate Aminotransferase, domain 1"/>
    <property type="match status" value="1"/>
</dbReference>
<keyword evidence="21" id="KW-1185">Reference proteome</keyword>
<keyword evidence="6" id="KW-0032">Aminotransferase</keyword>
<dbReference type="EC" id="2.6.1.2" evidence="12"/>
<dbReference type="Pfam" id="PF00155">
    <property type="entry name" value="Aminotran_1_2"/>
    <property type="match status" value="1"/>
</dbReference>
<evidence type="ECO:0000256" key="13">
    <source>
        <dbReference type="ARBA" id="ARBA00047412"/>
    </source>
</evidence>
<dbReference type="InterPro" id="IPR004839">
    <property type="entry name" value="Aminotransferase_I/II_large"/>
</dbReference>
<dbReference type="Gene3D" id="1.10.287.1970">
    <property type="match status" value="1"/>
</dbReference>
<dbReference type="SUPFAM" id="SSF53383">
    <property type="entry name" value="PLP-dependent transferases"/>
    <property type="match status" value="1"/>
</dbReference>
<evidence type="ECO:0000259" key="19">
    <source>
        <dbReference type="Pfam" id="PF00155"/>
    </source>
</evidence>
<proteinExistence type="inferred from homology"/>
<dbReference type="GO" id="GO:0030170">
    <property type="term" value="F:pyridoxal phosphate binding"/>
    <property type="evidence" value="ECO:0007669"/>
    <property type="project" value="InterPro"/>
</dbReference>
<keyword evidence="7" id="KW-0808">Transferase</keyword>
<evidence type="ECO:0000313" key="21">
    <source>
        <dbReference type="Proteomes" id="UP001431783"/>
    </source>
</evidence>
<evidence type="ECO:0000256" key="4">
    <source>
        <dbReference type="ARBA" id="ARBA00022490"/>
    </source>
</evidence>
<dbReference type="FunFam" id="3.90.1150.10:FF:000151">
    <property type="entry name" value="Alanine aminotransferase 2"/>
    <property type="match status" value="1"/>
</dbReference>
<evidence type="ECO:0000256" key="3">
    <source>
        <dbReference type="ARBA" id="ARBA00011738"/>
    </source>
</evidence>
<dbReference type="EMBL" id="JARQZJ010000032">
    <property type="protein sequence ID" value="KAK9874647.1"/>
    <property type="molecule type" value="Genomic_DNA"/>
</dbReference>
<evidence type="ECO:0000256" key="9">
    <source>
        <dbReference type="ARBA" id="ARBA00022990"/>
    </source>
</evidence>
<dbReference type="GO" id="GO:0004021">
    <property type="term" value="F:L-alanine:2-oxoglutarate aminotransferase activity"/>
    <property type="evidence" value="ECO:0007669"/>
    <property type="project" value="UniProtKB-EC"/>
</dbReference>
<evidence type="ECO:0000256" key="6">
    <source>
        <dbReference type="ARBA" id="ARBA00022576"/>
    </source>
</evidence>
<dbReference type="InterPro" id="IPR015422">
    <property type="entry name" value="PyrdxlP-dep_Trfase_small"/>
</dbReference>
<evidence type="ECO:0000256" key="12">
    <source>
        <dbReference type="ARBA" id="ARBA00026106"/>
    </source>
</evidence>
<keyword evidence="4" id="KW-0963">Cytoplasm</keyword>
<evidence type="ECO:0000256" key="2">
    <source>
        <dbReference type="ARBA" id="ARBA00004496"/>
    </source>
</evidence>
<comment type="function">
    <text evidence="14">Catalyzes the reversible transamination between alanine and 2-oxoglutarate to form pyruvate and glutamate. Participates in cellular nitrogen metabolism and also in liver gluconeogenesis starting with precursors transported from skeletal muscles.</text>
</comment>
<keyword evidence="8" id="KW-0663">Pyridoxal phosphate</keyword>
<evidence type="ECO:0000256" key="17">
    <source>
        <dbReference type="ARBA" id="ARBA00080231"/>
    </source>
</evidence>
<dbReference type="InterPro" id="IPR015424">
    <property type="entry name" value="PyrdxlP-dep_Trfase"/>
</dbReference>
<reference evidence="20 21" key="1">
    <citation type="submission" date="2023-03" db="EMBL/GenBank/DDBJ databases">
        <title>Genome insight into feeding habits of ladybird beetles.</title>
        <authorList>
            <person name="Li H.-S."/>
            <person name="Huang Y.-H."/>
            <person name="Pang H."/>
        </authorList>
    </citation>
    <scope>NUCLEOTIDE SEQUENCE [LARGE SCALE GENOMIC DNA]</scope>
    <source>
        <strain evidence="20">SYSU_2023b</strain>
        <tissue evidence="20">Whole body</tissue>
    </source>
</reference>
<dbReference type="FunFam" id="3.40.640.10:FF:000236">
    <property type="entry name" value="Alanine aminotransferase 2"/>
    <property type="match status" value="1"/>
</dbReference>
<evidence type="ECO:0000256" key="10">
    <source>
        <dbReference type="ARBA" id="ARBA00025708"/>
    </source>
</evidence>
<evidence type="ECO:0000256" key="14">
    <source>
        <dbReference type="ARBA" id="ARBA00059280"/>
    </source>
</evidence>
<sequence length="515" mass="57975">MLFIRKCKLLNACTDRFVSEIFLIRSVHKTHSFNKFLTTENVNPNLKCIDYAIRGLLFERARNIEKELLEGASKPFKNVLHLNIGDPQSLGQPPITFLRQVLTLVTHPVLLDNKIFPEDAKIRAREILAKCPGHSAGSYSDACGMEIIRRQIAKYIEDRDKIPSHWKWCYIGHGASDVAKKFFNILKVDKDGLKPGILNPSPGYPFYLATIAELGMKRIDYLLDEDQNWNININELQRTLNESRNTCNPRVIVVINPGNPTSHVMSRNSIEEIVKFAHKENLIIMADEVYQHNIFKPDCNFVSFKKVMNDLGEPYSNVELVSLMSISKGYYAESGIKGGFGEVLNMDPEVTPMFVKSISAMLCPSVLAQAAVYASVNPPKPNEPSYEQFLHETGSILGALKTSASIAEESFNSLEGVSCNRIEGSIFGFPQITIPKRAIEAANKMGVSPDEFYALELLSETGICVVPGSGFKQPPGKYFIRLTLVPKPDELHKIMERFGKFHHKFLRNFSYHSTI</sequence>
<accession>A0AAW1TSZ6</accession>
<evidence type="ECO:0000256" key="15">
    <source>
        <dbReference type="ARBA" id="ARBA00074120"/>
    </source>
</evidence>
<dbReference type="PANTHER" id="PTHR11751">
    <property type="entry name" value="ALANINE AMINOTRANSFERASE"/>
    <property type="match status" value="1"/>
</dbReference>
<evidence type="ECO:0000313" key="20">
    <source>
        <dbReference type="EMBL" id="KAK9874647.1"/>
    </source>
</evidence>
<comment type="similarity">
    <text evidence="11">Belongs to the class-I pyridoxal-phosphate-dependent aminotransferase family. Alanine aminotransferase subfamily.</text>
</comment>
<organism evidence="20 21">
    <name type="scientific">Henosepilachna vigintioctopunctata</name>
    <dbReference type="NCBI Taxonomy" id="420089"/>
    <lineage>
        <taxon>Eukaryota</taxon>
        <taxon>Metazoa</taxon>
        <taxon>Ecdysozoa</taxon>
        <taxon>Arthropoda</taxon>
        <taxon>Hexapoda</taxon>
        <taxon>Insecta</taxon>
        <taxon>Pterygota</taxon>
        <taxon>Neoptera</taxon>
        <taxon>Endopterygota</taxon>
        <taxon>Coleoptera</taxon>
        <taxon>Polyphaga</taxon>
        <taxon>Cucujiformia</taxon>
        <taxon>Coccinelloidea</taxon>
        <taxon>Coccinellidae</taxon>
        <taxon>Epilachninae</taxon>
        <taxon>Epilachnini</taxon>
        <taxon>Henosepilachna</taxon>
    </lineage>
</organism>
<evidence type="ECO:0000256" key="18">
    <source>
        <dbReference type="ARBA" id="ARBA00082842"/>
    </source>
</evidence>
<dbReference type="CDD" id="cd00609">
    <property type="entry name" value="AAT_like"/>
    <property type="match status" value="1"/>
</dbReference>
<keyword evidence="5" id="KW-0597">Phosphoprotein</keyword>
<keyword evidence="9" id="KW-0007">Acetylation</keyword>
<feature type="domain" description="Aminotransferase class I/classII large" evidence="19">
    <location>
        <begin position="133"/>
        <end position="497"/>
    </location>
</feature>
<comment type="subcellular location">
    <subcellularLocation>
        <location evidence="2">Cytoplasm</location>
    </subcellularLocation>
</comment>
<dbReference type="AlphaFoldDB" id="A0AAW1TSZ6"/>
<dbReference type="FunFam" id="1.10.287.1970:FF:000001">
    <property type="entry name" value="Alanine aminotransferase 2"/>
    <property type="match status" value="1"/>
</dbReference>
<dbReference type="Gene3D" id="3.40.640.10">
    <property type="entry name" value="Type I PLP-dependent aspartate aminotransferase-like (Major domain)"/>
    <property type="match status" value="1"/>
</dbReference>
<evidence type="ECO:0000256" key="5">
    <source>
        <dbReference type="ARBA" id="ARBA00022553"/>
    </source>
</evidence>
<comment type="caution">
    <text evidence="20">The sequence shown here is derived from an EMBL/GenBank/DDBJ whole genome shotgun (WGS) entry which is preliminary data.</text>
</comment>
<evidence type="ECO:0000256" key="16">
    <source>
        <dbReference type="ARBA" id="ARBA00076222"/>
    </source>
</evidence>
<comment type="catalytic activity">
    <reaction evidence="13">
        <text>L-alanine + 2-oxoglutarate = pyruvate + L-glutamate</text>
        <dbReference type="Rhea" id="RHEA:19453"/>
        <dbReference type="ChEBI" id="CHEBI:15361"/>
        <dbReference type="ChEBI" id="CHEBI:16810"/>
        <dbReference type="ChEBI" id="CHEBI:29985"/>
        <dbReference type="ChEBI" id="CHEBI:57972"/>
        <dbReference type="EC" id="2.6.1.2"/>
    </reaction>
</comment>
<evidence type="ECO:0000256" key="8">
    <source>
        <dbReference type="ARBA" id="ARBA00022898"/>
    </source>
</evidence>
<dbReference type="Proteomes" id="UP001431783">
    <property type="component" value="Unassembled WGS sequence"/>
</dbReference>
<name>A0AAW1TSZ6_9CUCU</name>
<evidence type="ECO:0000256" key="11">
    <source>
        <dbReference type="ARBA" id="ARBA00025785"/>
    </source>
</evidence>
<comment type="pathway">
    <text evidence="10">Amino-acid degradation; L-alanine degradation via transaminase pathway; pyruvate from L-alanine: step 1/1.</text>
</comment>
<dbReference type="InterPro" id="IPR045088">
    <property type="entry name" value="ALAT1/2-like"/>
</dbReference>
<evidence type="ECO:0000256" key="1">
    <source>
        <dbReference type="ARBA" id="ARBA00001933"/>
    </source>
</evidence>
<comment type="subunit">
    <text evidence="3">Homodimer.</text>
</comment>
<protein>
    <recommendedName>
        <fullName evidence="15">Alanine aminotransferase 1</fullName>
        <ecNumber evidence="12">2.6.1.2</ecNumber>
    </recommendedName>
    <alternativeName>
        <fullName evidence="17">Glutamate pyruvate transaminase 1</fullName>
    </alternativeName>
    <alternativeName>
        <fullName evidence="16">Glutamic--alanine transaminase 1</fullName>
    </alternativeName>
    <alternativeName>
        <fullName evidence="18">Glutamic--pyruvic transaminase 1</fullName>
    </alternativeName>
</protein>
<dbReference type="InterPro" id="IPR015421">
    <property type="entry name" value="PyrdxlP-dep_Trfase_major"/>
</dbReference>
<evidence type="ECO:0000256" key="7">
    <source>
        <dbReference type="ARBA" id="ARBA00022679"/>
    </source>
</evidence>
<comment type="cofactor">
    <cofactor evidence="1">
        <name>pyridoxal 5'-phosphate</name>
        <dbReference type="ChEBI" id="CHEBI:597326"/>
    </cofactor>
</comment>
<gene>
    <name evidence="20" type="ORF">WA026_005471</name>
</gene>
<dbReference type="GO" id="GO:0005737">
    <property type="term" value="C:cytoplasm"/>
    <property type="evidence" value="ECO:0007669"/>
    <property type="project" value="UniProtKB-SubCell"/>
</dbReference>